<feature type="domain" description="Peptidase S1" evidence="7">
    <location>
        <begin position="29"/>
        <end position="265"/>
    </location>
</feature>
<evidence type="ECO:0000256" key="1">
    <source>
        <dbReference type="ARBA" id="ARBA00022670"/>
    </source>
</evidence>
<dbReference type="PRINTS" id="PR00722">
    <property type="entry name" value="CHYMOTRYPSIN"/>
</dbReference>
<dbReference type="FunFam" id="2.40.10.10:FF:000003">
    <property type="entry name" value="Transmembrane serine protease 3"/>
    <property type="match status" value="1"/>
</dbReference>
<dbReference type="PROSITE" id="PS00135">
    <property type="entry name" value="TRYPSIN_SER"/>
    <property type="match status" value="1"/>
</dbReference>
<dbReference type="PROSITE" id="PS50240">
    <property type="entry name" value="TRYPSIN_DOM"/>
    <property type="match status" value="1"/>
</dbReference>
<dbReference type="InterPro" id="IPR001314">
    <property type="entry name" value="Peptidase_S1A"/>
</dbReference>
<dbReference type="GO" id="GO:0005615">
    <property type="term" value="C:extracellular space"/>
    <property type="evidence" value="ECO:0007669"/>
    <property type="project" value="TreeGrafter"/>
</dbReference>
<evidence type="ECO:0000259" key="7">
    <source>
        <dbReference type="PROSITE" id="PS50240"/>
    </source>
</evidence>
<evidence type="ECO:0000256" key="3">
    <source>
        <dbReference type="ARBA" id="ARBA00022825"/>
    </source>
</evidence>
<dbReference type="EMBL" id="KU668696">
    <property type="protein sequence ID" value="AOA32904.1"/>
    <property type="molecule type" value="mRNA"/>
</dbReference>
<dbReference type="GO" id="GO:0006508">
    <property type="term" value="P:proteolysis"/>
    <property type="evidence" value="ECO:0007669"/>
    <property type="project" value="UniProtKB-KW"/>
</dbReference>
<keyword evidence="3 5" id="KW-0720">Serine protease</keyword>
<dbReference type="InterPro" id="IPR001254">
    <property type="entry name" value="Trypsin_dom"/>
</dbReference>
<keyword evidence="6" id="KW-0732">Signal</keyword>
<keyword evidence="4" id="KW-1015">Disulfide bond</keyword>
<dbReference type="AlphaFoldDB" id="A0A1B2LPB9"/>
<evidence type="ECO:0000256" key="4">
    <source>
        <dbReference type="ARBA" id="ARBA00023157"/>
    </source>
</evidence>
<evidence type="ECO:0000256" key="2">
    <source>
        <dbReference type="ARBA" id="ARBA00022801"/>
    </source>
</evidence>
<dbReference type="InterPro" id="IPR050127">
    <property type="entry name" value="Serine_Proteases_S1"/>
</dbReference>
<name>A0A1B2LPB9_9CNID</name>
<dbReference type="SUPFAM" id="SSF50494">
    <property type="entry name" value="Trypsin-like serine proteases"/>
    <property type="match status" value="1"/>
</dbReference>
<dbReference type="EMBL" id="KU668697">
    <property type="protein sequence ID" value="AOA32905.1"/>
    <property type="molecule type" value="Genomic_DNA"/>
</dbReference>
<dbReference type="CDD" id="cd00190">
    <property type="entry name" value="Tryp_SPc"/>
    <property type="match status" value="1"/>
</dbReference>
<dbReference type="InterPro" id="IPR009003">
    <property type="entry name" value="Peptidase_S1_PA"/>
</dbReference>
<reference evidence="8" key="1">
    <citation type="submission" date="2016-02" db="EMBL/GenBank/DDBJ databases">
        <title>Cloning of chymotrypsin-like protease 1 in jellyfish Nemopilema nomurai.</title>
        <authorList>
            <person name="Kwon Y."/>
            <person name="Yum S."/>
            <person name="Shin K."/>
            <person name="Heo Y."/>
            <person name="Kim E."/>
        </authorList>
    </citation>
    <scope>NUCLEOTIDE SEQUENCE</scope>
</reference>
<sequence length="266" mass="29253">MLAILILGLFVGSSLAQQCGVPRYAASRVIGGSTARPGSWPWQVAIYYDNRFHCGGSLVNANWVVTAAHCLDRTRMSGFTIVLGEHYRQQKEGSEQYFKAKRAFTHPQYNKQPLDSDIALIKLDRPAQFNNRVQPVCLPSTYNKPLPGTTCFITGWGKTSHPGSSAYVLQQSPLPVVDNRRCHALNKPNTRIGIAGNMLCAGFGPNDIRSGCHGDSGGPFVCKSGSQWSLQGAVSWGSGRCNTRDAYTVFARVTNFVSWINKYIKY</sequence>
<dbReference type="PANTHER" id="PTHR24264:SF54">
    <property type="entry name" value="PEPTIDASE S1 DOMAIN-CONTAINING PROTEIN"/>
    <property type="match status" value="1"/>
</dbReference>
<dbReference type="InterPro" id="IPR043504">
    <property type="entry name" value="Peptidase_S1_PA_chymotrypsin"/>
</dbReference>
<dbReference type="EC" id="3.4.21.1" evidence="8"/>
<organism evidence="8">
    <name type="scientific">Nemopilema nomurai</name>
    <dbReference type="NCBI Taxonomy" id="321803"/>
    <lineage>
        <taxon>Eukaryota</taxon>
        <taxon>Metazoa</taxon>
        <taxon>Cnidaria</taxon>
        <taxon>Scyphozoa</taxon>
        <taxon>Rhizostomeae</taxon>
        <taxon>Rhizostomatidae</taxon>
        <taxon>Nemopilema</taxon>
    </lineage>
</organism>
<dbReference type="InterPro" id="IPR033116">
    <property type="entry name" value="TRYPSIN_SER"/>
</dbReference>
<dbReference type="GO" id="GO:0004252">
    <property type="term" value="F:serine-type endopeptidase activity"/>
    <property type="evidence" value="ECO:0007669"/>
    <property type="project" value="UniProtKB-EC"/>
</dbReference>
<protein>
    <submittedName>
        <fullName evidence="8">Chymotrypsin-like protease 1</fullName>
        <ecNumber evidence="8">3.4.21.1</ecNumber>
    </submittedName>
</protein>
<dbReference type="PROSITE" id="PS00134">
    <property type="entry name" value="TRYPSIN_HIS"/>
    <property type="match status" value="1"/>
</dbReference>
<accession>A0A1B2LPB9</accession>
<evidence type="ECO:0000256" key="5">
    <source>
        <dbReference type="RuleBase" id="RU363034"/>
    </source>
</evidence>
<keyword evidence="2 5" id="KW-0378">Hydrolase</keyword>
<evidence type="ECO:0000256" key="6">
    <source>
        <dbReference type="SAM" id="SignalP"/>
    </source>
</evidence>
<feature type="signal peptide" evidence="6">
    <location>
        <begin position="1"/>
        <end position="16"/>
    </location>
</feature>
<dbReference type="Gene3D" id="2.40.10.10">
    <property type="entry name" value="Trypsin-like serine proteases"/>
    <property type="match status" value="3"/>
</dbReference>
<proteinExistence type="evidence at transcript level"/>
<dbReference type="SMART" id="SM00020">
    <property type="entry name" value="Tryp_SPc"/>
    <property type="match status" value="1"/>
</dbReference>
<dbReference type="Pfam" id="PF00089">
    <property type="entry name" value="Trypsin"/>
    <property type="match status" value="1"/>
</dbReference>
<dbReference type="PANTHER" id="PTHR24264">
    <property type="entry name" value="TRYPSIN-RELATED"/>
    <property type="match status" value="1"/>
</dbReference>
<feature type="chain" id="PRO_5008539766" evidence="6">
    <location>
        <begin position="17"/>
        <end position="266"/>
    </location>
</feature>
<keyword evidence="1 5" id="KW-0645">Protease</keyword>
<evidence type="ECO:0000313" key="8">
    <source>
        <dbReference type="EMBL" id="AOA32904.1"/>
    </source>
</evidence>
<dbReference type="InterPro" id="IPR018114">
    <property type="entry name" value="TRYPSIN_HIS"/>
</dbReference>
<gene>
    <name evidence="8" type="primary">CTRL-1</name>
</gene>